<sequence length="87" mass="9997">MTPSEIKHIIKIGKLRGYSIGGGFLQVQWTTPQLEQGEFWLFKFTSADNKLLSVKNVSTSYPFTRWQARKYVPMIEGIMNDLLVSKT</sequence>
<organism evidence="1 2">
    <name type="scientific">Psychroserpens luteus</name>
    <dbReference type="NCBI Taxonomy" id="1434066"/>
    <lineage>
        <taxon>Bacteria</taxon>
        <taxon>Pseudomonadati</taxon>
        <taxon>Bacteroidota</taxon>
        <taxon>Flavobacteriia</taxon>
        <taxon>Flavobacteriales</taxon>
        <taxon>Flavobacteriaceae</taxon>
        <taxon>Psychroserpens</taxon>
    </lineage>
</organism>
<dbReference type="Proteomes" id="UP001597548">
    <property type="component" value="Unassembled WGS sequence"/>
</dbReference>
<gene>
    <name evidence="1" type="ORF">ACFS29_14390</name>
</gene>
<name>A0ABW5ZX97_9FLAO</name>
<keyword evidence="2" id="KW-1185">Reference proteome</keyword>
<evidence type="ECO:0000313" key="1">
    <source>
        <dbReference type="EMBL" id="MFD2916840.1"/>
    </source>
</evidence>
<proteinExistence type="predicted"/>
<evidence type="ECO:0000313" key="2">
    <source>
        <dbReference type="Proteomes" id="UP001597548"/>
    </source>
</evidence>
<protein>
    <submittedName>
        <fullName evidence="1">Uncharacterized protein</fullName>
    </submittedName>
</protein>
<dbReference type="EMBL" id="JBHUOS010000010">
    <property type="protein sequence ID" value="MFD2916840.1"/>
    <property type="molecule type" value="Genomic_DNA"/>
</dbReference>
<reference evidence="2" key="1">
    <citation type="journal article" date="2019" name="Int. J. Syst. Evol. Microbiol.">
        <title>The Global Catalogue of Microorganisms (GCM) 10K type strain sequencing project: providing services to taxonomists for standard genome sequencing and annotation.</title>
        <authorList>
            <consortium name="The Broad Institute Genomics Platform"/>
            <consortium name="The Broad Institute Genome Sequencing Center for Infectious Disease"/>
            <person name="Wu L."/>
            <person name="Ma J."/>
        </authorList>
    </citation>
    <scope>NUCLEOTIDE SEQUENCE [LARGE SCALE GENOMIC DNA]</scope>
    <source>
        <strain evidence="2">KCTC 32514</strain>
    </source>
</reference>
<comment type="caution">
    <text evidence="1">The sequence shown here is derived from an EMBL/GenBank/DDBJ whole genome shotgun (WGS) entry which is preliminary data.</text>
</comment>
<accession>A0ABW5ZX97</accession>